<gene>
    <name evidence="1" type="ORF">A2U01_0012077</name>
</gene>
<keyword evidence="2" id="KW-1185">Reference proteome</keyword>
<evidence type="ECO:0000313" key="2">
    <source>
        <dbReference type="Proteomes" id="UP000265520"/>
    </source>
</evidence>
<organism evidence="1 2">
    <name type="scientific">Trifolium medium</name>
    <dbReference type="NCBI Taxonomy" id="97028"/>
    <lineage>
        <taxon>Eukaryota</taxon>
        <taxon>Viridiplantae</taxon>
        <taxon>Streptophyta</taxon>
        <taxon>Embryophyta</taxon>
        <taxon>Tracheophyta</taxon>
        <taxon>Spermatophyta</taxon>
        <taxon>Magnoliopsida</taxon>
        <taxon>eudicotyledons</taxon>
        <taxon>Gunneridae</taxon>
        <taxon>Pentapetalae</taxon>
        <taxon>rosids</taxon>
        <taxon>fabids</taxon>
        <taxon>Fabales</taxon>
        <taxon>Fabaceae</taxon>
        <taxon>Papilionoideae</taxon>
        <taxon>50 kb inversion clade</taxon>
        <taxon>NPAAA clade</taxon>
        <taxon>Hologalegina</taxon>
        <taxon>IRL clade</taxon>
        <taxon>Trifolieae</taxon>
        <taxon>Trifolium</taxon>
    </lineage>
</organism>
<dbReference type="PROSITE" id="PS51257">
    <property type="entry name" value="PROKAR_LIPOPROTEIN"/>
    <property type="match status" value="1"/>
</dbReference>
<evidence type="ECO:0000313" key="1">
    <source>
        <dbReference type="EMBL" id="MCH91151.1"/>
    </source>
</evidence>
<proteinExistence type="predicted"/>
<accession>A0A392MUJ9</accession>
<dbReference type="Proteomes" id="UP000265520">
    <property type="component" value="Unassembled WGS sequence"/>
</dbReference>
<reference evidence="1 2" key="1">
    <citation type="journal article" date="2018" name="Front. Plant Sci.">
        <title>Red Clover (Trifolium pratense) and Zigzag Clover (T. medium) - A Picture of Genomic Similarities and Differences.</title>
        <authorList>
            <person name="Dluhosova J."/>
            <person name="Istvanek J."/>
            <person name="Nedelnik J."/>
            <person name="Repkova J."/>
        </authorList>
    </citation>
    <scope>NUCLEOTIDE SEQUENCE [LARGE SCALE GENOMIC DNA]</scope>
    <source>
        <strain evidence="2">cv. 10/8</strain>
        <tissue evidence="1">Leaf</tissue>
    </source>
</reference>
<name>A0A392MUJ9_9FABA</name>
<sequence length="66" mass="7203">MFLRHSKFIFPSTSSFGGCTLSSIRSMANEQQHGGAGSGRNIILEGERSMDRDGLPVSGLVQRDKF</sequence>
<dbReference type="EMBL" id="LXQA010019822">
    <property type="protein sequence ID" value="MCH91151.1"/>
    <property type="molecule type" value="Genomic_DNA"/>
</dbReference>
<protein>
    <submittedName>
        <fullName evidence="1">Uncharacterized protein</fullName>
    </submittedName>
</protein>
<dbReference type="AlphaFoldDB" id="A0A392MUJ9"/>
<comment type="caution">
    <text evidence="1">The sequence shown here is derived from an EMBL/GenBank/DDBJ whole genome shotgun (WGS) entry which is preliminary data.</text>
</comment>